<evidence type="ECO:0000313" key="1">
    <source>
        <dbReference type="EnsemblPlants" id="MELO3C033148.2.1"/>
    </source>
</evidence>
<accession>A0A9I9EFT7</accession>
<proteinExistence type="predicted"/>
<name>A0A9I9EFT7_CUCME</name>
<organism evidence="1">
    <name type="scientific">Cucumis melo</name>
    <name type="common">Muskmelon</name>
    <dbReference type="NCBI Taxonomy" id="3656"/>
    <lineage>
        <taxon>Eukaryota</taxon>
        <taxon>Viridiplantae</taxon>
        <taxon>Streptophyta</taxon>
        <taxon>Embryophyta</taxon>
        <taxon>Tracheophyta</taxon>
        <taxon>Spermatophyta</taxon>
        <taxon>Magnoliopsida</taxon>
        <taxon>eudicotyledons</taxon>
        <taxon>Gunneridae</taxon>
        <taxon>Pentapetalae</taxon>
        <taxon>rosids</taxon>
        <taxon>fabids</taxon>
        <taxon>Cucurbitales</taxon>
        <taxon>Cucurbitaceae</taxon>
        <taxon>Benincaseae</taxon>
        <taxon>Cucumis</taxon>
    </lineage>
</organism>
<dbReference type="AlphaFoldDB" id="A0A9I9EFT7"/>
<sequence length="51" mass="5903">MKQGAEKLRQMLRMADQFLVQARTLQQGVIPTRNNNRELSPFLGIIEQYLG</sequence>
<protein>
    <submittedName>
        <fullName evidence="1">Uncharacterized protein</fullName>
    </submittedName>
</protein>
<reference evidence="1" key="1">
    <citation type="submission" date="2023-03" db="UniProtKB">
        <authorList>
            <consortium name="EnsemblPlants"/>
        </authorList>
    </citation>
    <scope>IDENTIFICATION</scope>
</reference>
<dbReference type="Gramene" id="MELO3C033148.2.1">
    <property type="protein sequence ID" value="MELO3C033148.2.1"/>
    <property type="gene ID" value="MELO3C033148.2"/>
</dbReference>
<dbReference type="EnsemblPlants" id="MELO3C033148.2.1">
    <property type="protein sequence ID" value="MELO3C033148.2.1"/>
    <property type="gene ID" value="MELO3C033148.2"/>
</dbReference>